<feature type="site" description="Could be important to modulate the pK values of the two catalytic cysteine residues" evidence="9">
    <location>
        <position position="214"/>
    </location>
</feature>
<feature type="active site" evidence="10">
    <location>
        <position position="80"/>
    </location>
</feature>
<dbReference type="AlphaFoldDB" id="F7WZS1"/>
<comment type="pathway">
    <text evidence="1 9">Amino-acid biosynthesis; L-lysine biosynthesis via DAP pathway; DL-2,6-diaminopimelate from LL-2,6-diaminopimelate: step 1/1.</text>
</comment>
<feature type="site" description="Could be important to modulate the pK values of the two catalytic cysteine residues" evidence="9">
    <location>
        <position position="165"/>
    </location>
</feature>
<reference evidence="11 12" key="1">
    <citation type="journal article" date="2011" name="Appl. Environ. Microbiol.">
        <title>The genome of Buchnera aphidicola from the aphid Cinara tujafilina provides new clues about the evolutionary history of metabolic losses in bacterial endosymbionts.</title>
        <authorList>
            <person name="Lamelas A."/>
            <person name="Gosalbes M.J."/>
            <person name="Moya A."/>
            <person name="Latorre A."/>
        </authorList>
    </citation>
    <scope>NUCLEOTIDE SEQUENCE [LARGE SCALE GENOMIC DNA]</scope>
    <source>
        <strain evidence="12">Cinara tujafilina</strain>
    </source>
</reference>
<evidence type="ECO:0000256" key="9">
    <source>
        <dbReference type="HAMAP-Rule" id="MF_00197"/>
    </source>
</evidence>
<evidence type="ECO:0000313" key="11">
    <source>
        <dbReference type="EMBL" id="AEH39947.1"/>
    </source>
</evidence>
<dbReference type="GO" id="GO:0005829">
    <property type="term" value="C:cytosol"/>
    <property type="evidence" value="ECO:0007669"/>
    <property type="project" value="TreeGrafter"/>
</dbReference>
<feature type="binding site" evidence="9">
    <location>
        <position position="51"/>
    </location>
    <ligand>
        <name>substrate</name>
    </ligand>
</feature>
<comment type="catalytic activity">
    <reaction evidence="8 9">
        <text>(2S,6S)-2,6-diaminopimelate = meso-2,6-diaminopimelate</text>
        <dbReference type="Rhea" id="RHEA:15393"/>
        <dbReference type="ChEBI" id="CHEBI:57609"/>
        <dbReference type="ChEBI" id="CHEBI:57791"/>
        <dbReference type="EC" id="5.1.1.7"/>
    </reaction>
</comment>
<dbReference type="InterPro" id="IPR001653">
    <property type="entry name" value="DAP_epimerase_DapF"/>
</dbReference>
<evidence type="ECO:0000256" key="6">
    <source>
        <dbReference type="ARBA" id="ARBA00023154"/>
    </source>
</evidence>
<dbReference type="KEGG" id="baj:BCTU_388"/>
<proteinExistence type="inferred from homology"/>
<dbReference type="Proteomes" id="UP000006811">
    <property type="component" value="Chromosome"/>
</dbReference>
<keyword evidence="12" id="KW-1185">Reference proteome</keyword>
<dbReference type="FunFam" id="3.10.310.10:FF:000001">
    <property type="entry name" value="Diaminopimelate epimerase"/>
    <property type="match status" value="1"/>
</dbReference>
<dbReference type="PROSITE" id="PS01326">
    <property type="entry name" value="DAP_EPIMERASE"/>
    <property type="match status" value="1"/>
</dbReference>
<feature type="binding site" evidence="9">
    <location>
        <begin position="224"/>
        <end position="225"/>
    </location>
    <ligand>
        <name>substrate</name>
    </ligand>
</feature>
<dbReference type="UniPathway" id="UPA00034">
    <property type="reaction ID" value="UER00025"/>
</dbReference>
<dbReference type="GO" id="GO:0009089">
    <property type="term" value="P:lysine biosynthetic process via diaminopimelate"/>
    <property type="evidence" value="ECO:0007669"/>
    <property type="project" value="UniProtKB-UniRule"/>
</dbReference>
<feature type="binding site" evidence="9">
    <location>
        <position position="18"/>
    </location>
    <ligand>
        <name>substrate</name>
    </ligand>
</feature>
<keyword evidence="5 9" id="KW-0028">Amino-acid biosynthesis</keyword>
<dbReference type="InterPro" id="IPR018510">
    <property type="entry name" value="DAP_epimerase_AS"/>
</dbReference>
<name>F7WZS1_9GAMM</name>
<feature type="site" description="Important for dimerization" evidence="9">
    <location>
        <position position="275"/>
    </location>
</feature>
<dbReference type="EMBL" id="CP001817">
    <property type="protein sequence ID" value="AEH39947.1"/>
    <property type="molecule type" value="Genomic_DNA"/>
</dbReference>
<evidence type="ECO:0000256" key="5">
    <source>
        <dbReference type="ARBA" id="ARBA00022605"/>
    </source>
</evidence>
<keyword evidence="4 9" id="KW-0963">Cytoplasm</keyword>
<evidence type="ECO:0000256" key="10">
    <source>
        <dbReference type="PROSITE-ProRule" id="PRU10125"/>
    </source>
</evidence>
<evidence type="ECO:0000256" key="3">
    <source>
        <dbReference type="ARBA" id="ARBA00013080"/>
    </source>
</evidence>
<feature type="binding site" evidence="9">
    <location>
        <position position="71"/>
    </location>
    <ligand>
        <name>substrate</name>
    </ligand>
</feature>
<evidence type="ECO:0000256" key="8">
    <source>
        <dbReference type="ARBA" id="ARBA00051712"/>
    </source>
</evidence>
<sequence>MTIKKNIVRFSKMHGLGNDFMLVDNIENNFFFSSQLVKKWSNRYQGVGFDQLLIIQNKKFSEADFHYCIINSDGTEAEQCGNGARCIAYYLFIIKNKKNKICISTKNRYLYLEYLYKNFMKINMGCPIFSPSKIPFLYHKIKFYYDIKIDNINYKISVVSMGNPHCVILVNNINDNLIQKIGYQVATHPLFPEGVNVGFMQIISKNKILLRVYERGVGETKSCGTGACAAAVIGIRNNLLCNSVTVFLSGGQLEIIWKGGLNDNVYMSGEAVHVYDGILKY</sequence>
<comment type="subunit">
    <text evidence="9">Homodimer.</text>
</comment>
<dbReference type="PANTHER" id="PTHR31689:SF0">
    <property type="entry name" value="DIAMINOPIMELATE EPIMERASE"/>
    <property type="match status" value="1"/>
</dbReference>
<organism evidence="11 12">
    <name type="scientific">Buchnera aphidicola</name>
    <name type="common">Cinara tujafilina</name>
    <dbReference type="NCBI Taxonomy" id="261317"/>
    <lineage>
        <taxon>Bacteria</taxon>
        <taxon>Pseudomonadati</taxon>
        <taxon>Pseudomonadota</taxon>
        <taxon>Gammaproteobacteria</taxon>
        <taxon>Enterobacterales</taxon>
        <taxon>Erwiniaceae</taxon>
        <taxon>Buchnera</taxon>
    </lineage>
</organism>
<dbReference type="EC" id="5.1.1.7" evidence="3 9"/>
<feature type="binding site" evidence="9">
    <location>
        <begin position="214"/>
        <end position="215"/>
    </location>
    <ligand>
        <name>substrate</name>
    </ligand>
</feature>
<dbReference type="STRING" id="261317.BCTU_388"/>
<keyword evidence="7 9" id="KW-0413">Isomerase</keyword>
<evidence type="ECO:0000256" key="1">
    <source>
        <dbReference type="ARBA" id="ARBA00005196"/>
    </source>
</evidence>
<dbReference type="Gene3D" id="3.10.310.10">
    <property type="entry name" value="Diaminopimelate Epimerase, Chain A, domain 1"/>
    <property type="match status" value="2"/>
</dbReference>
<dbReference type="HOGENOM" id="CLU_053306_1_1_6"/>
<dbReference type="OrthoDB" id="9805408at2"/>
<dbReference type="GO" id="GO:0008837">
    <property type="term" value="F:diaminopimelate epimerase activity"/>
    <property type="evidence" value="ECO:0007669"/>
    <property type="project" value="UniProtKB-UniRule"/>
</dbReference>
<evidence type="ECO:0000256" key="2">
    <source>
        <dbReference type="ARBA" id="ARBA00010219"/>
    </source>
</evidence>
<accession>F7WZS1</accession>
<dbReference type="Pfam" id="PF01678">
    <property type="entry name" value="DAP_epimerase"/>
    <property type="match status" value="2"/>
</dbReference>
<dbReference type="HAMAP" id="MF_00197">
    <property type="entry name" value="DAP_epimerase"/>
    <property type="match status" value="1"/>
</dbReference>
<comment type="similarity">
    <text evidence="2 9">Belongs to the diaminopimelate epimerase family.</text>
</comment>
<feature type="binding site" evidence="9">
    <location>
        <position position="163"/>
    </location>
    <ligand>
        <name>substrate</name>
    </ligand>
</feature>
<evidence type="ECO:0000313" key="12">
    <source>
        <dbReference type="Proteomes" id="UP000006811"/>
    </source>
</evidence>
<feature type="active site" description="Proton donor" evidence="9">
    <location>
        <position position="80"/>
    </location>
</feature>
<dbReference type="SUPFAM" id="SSF54506">
    <property type="entry name" value="Diaminopimelate epimerase-like"/>
    <property type="match status" value="2"/>
</dbReference>
<dbReference type="PANTHER" id="PTHR31689">
    <property type="entry name" value="DIAMINOPIMELATE EPIMERASE, CHLOROPLASTIC"/>
    <property type="match status" value="1"/>
</dbReference>
<feature type="binding site" evidence="9">
    <location>
        <position position="196"/>
    </location>
    <ligand>
        <name>substrate</name>
    </ligand>
</feature>
<feature type="active site" description="Proton acceptor" evidence="9">
    <location>
        <position position="223"/>
    </location>
</feature>
<comment type="subcellular location">
    <subcellularLocation>
        <location evidence="9">Cytoplasm</location>
    </subcellularLocation>
</comment>
<gene>
    <name evidence="9 11" type="primary">dapF</name>
    <name evidence="11" type="ORF">BCTU_388</name>
</gene>
<protein>
    <recommendedName>
        <fullName evidence="3 9">Diaminopimelate epimerase</fullName>
        <shortName evidence="9">DAP epimerase</shortName>
        <ecNumber evidence="3 9">5.1.1.7</ecNumber>
    </recommendedName>
    <alternativeName>
        <fullName evidence="9">PLP-independent amino acid racemase</fullName>
    </alternativeName>
</protein>
<dbReference type="NCBIfam" id="TIGR00652">
    <property type="entry name" value="DapF"/>
    <property type="match status" value="1"/>
</dbReference>
<feature type="binding site" evidence="9">
    <location>
        <begin position="81"/>
        <end position="82"/>
    </location>
    <ligand>
        <name>substrate</name>
    </ligand>
</feature>
<comment type="function">
    <text evidence="9">Catalyzes the stereoinversion of LL-2,6-diaminopimelate (L,L-DAP) to meso-diaminopimelate (meso-DAP), a precursor of L-lysine and an essential component of the bacterial peptidoglycan.</text>
</comment>
<evidence type="ECO:0000256" key="4">
    <source>
        <dbReference type="ARBA" id="ARBA00022490"/>
    </source>
</evidence>
<evidence type="ECO:0000256" key="7">
    <source>
        <dbReference type="ARBA" id="ARBA00023235"/>
    </source>
</evidence>
<keyword evidence="6 9" id="KW-0457">Lysine biosynthesis</keyword>
<dbReference type="eggNOG" id="COG0253">
    <property type="taxonomic scope" value="Bacteria"/>
</dbReference>